<sequence length="271" mass="29440">MSEYISSAANKLIKEIASLRRRKYRDRLGMFLAEGVRLVEECANAAWPVEICIYTEEAAARERAKAVIERLSATDCCRMVVVSEDIYNKISDTEQPQGIMVVLKKRQFSIEQLLLRQDMLPLLVVLDGVQDPGNAGTIIRTADAAGCSGVIVLKGSADIYAGKTVRATMGSLFHLPVMEDLSPAELIQSLKQSDIKLLATCLQQSDVYYQADFNCPAAIILGNEGQGISPELISAADACLNIPLVGYAESLNVAVAAGVILYEAVRQRATL</sequence>
<dbReference type="InterPro" id="IPR029026">
    <property type="entry name" value="tRNA_m1G_MTases_N"/>
</dbReference>
<dbReference type="GO" id="GO:0003723">
    <property type="term" value="F:RNA binding"/>
    <property type="evidence" value="ECO:0007669"/>
    <property type="project" value="InterPro"/>
</dbReference>
<dbReference type="AlphaFoldDB" id="A0A0U1L2T5"/>
<evidence type="ECO:0000256" key="2">
    <source>
        <dbReference type="ARBA" id="ARBA00022603"/>
    </source>
</evidence>
<dbReference type="EMBL" id="CTRP01000014">
    <property type="protein sequence ID" value="CQR73978.1"/>
    <property type="molecule type" value="Genomic_DNA"/>
</dbReference>
<dbReference type="SMART" id="SM00967">
    <property type="entry name" value="SpoU_sub_bind"/>
    <property type="match status" value="1"/>
</dbReference>
<organism evidence="5 6">
    <name type="scientific">Sporomusa ovata</name>
    <dbReference type="NCBI Taxonomy" id="2378"/>
    <lineage>
        <taxon>Bacteria</taxon>
        <taxon>Bacillati</taxon>
        <taxon>Bacillota</taxon>
        <taxon>Negativicutes</taxon>
        <taxon>Selenomonadales</taxon>
        <taxon>Sporomusaceae</taxon>
        <taxon>Sporomusa</taxon>
    </lineage>
</organism>
<dbReference type="InterPro" id="IPR053888">
    <property type="entry name" value="MRM3-like_sub_bind"/>
</dbReference>
<dbReference type="PANTHER" id="PTHR43191:SF2">
    <property type="entry name" value="RRNA METHYLTRANSFERASE 3, MITOCHONDRIAL"/>
    <property type="match status" value="1"/>
</dbReference>
<dbReference type="InterPro" id="IPR013123">
    <property type="entry name" value="SpoU_subst-bd"/>
</dbReference>
<keyword evidence="6" id="KW-1185">Reference proteome</keyword>
<protein>
    <submittedName>
        <fullName evidence="5">23S rRNA (Guanosine-2'-O-)-methyltransferase rlmB</fullName>
        <ecNumber evidence="5">2.1.1.-</ecNumber>
    </submittedName>
</protein>
<dbReference type="InterPro" id="IPR001537">
    <property type="entry name" value="SpoU_MeTrfase"/>
</dbReference>
<dbReference type="SUPFAM" id="SSF75217">
    <property type="entry name" value="alpha/beta knot"/>
    <property type="match status" value="1"/>
</dbReference>
<dbReference type="PANTHER" id="PTHR43191">
    <property type="entry name" value="RRNA METHYLTRANSFERASE 3"/>
    <property type="match status" value="1"/>
</dbReference>
<dbReference type="GO" id="GO:0006396">
    <property type="term" value="P:RNA processing"/>
    <property type="evidence" value="ECO:0007669"/>
    <property type="project" value="InterPro"/>
</dbReference>
<dbReference type="GO" id="GO:0032259">
    <property type="term" value="P:methylation"/>
    <property type="evidence" value="ECO:0007669"/>
    <property type="project" value="UniProtKB-KW"/>
</dbReference>
<dbReference type="InterPro" id="IPR029064">
    <property type="entry name" value="Ribosomal_eL30-like_sf"/>
</dbReference>
<evidence type="ECO:0000256" key="1">
    <source>
        <dbReference type="ARBA" id="ARBA00007228"/>
    </source>
</evidence>
<dbReference type="GO" id="GO:0005737">
    <property type="term" value="C:cytoplasm"/>
    <property type="evidence" value="ECO:0007669"/>
    <property type="project" value="UniProtKB-ARBA"/>
</dbReference>
<evidence type="ECO:0000313" key="6">
    <source>
        <dbReference type="Proteomes" id="UP000049855"/>
    </source>
</evidence>
<dbReference type="GO" id="GO:0008173">
    <property type="term" value="F:RNA methyltransferase activity"/>
    <property type="evidence" value="ECO:0007669"/>
    <property type="project" value="InterPro"/>
</dbReference>
<proteinExistence type="inferred from homology"/>
<dbReference type="Gene3D" id="3.30.1330.30">
    <property type="match status" value="1"/>
</dbReference>
<dbReference type="Gene3D" id="3.40.1280.10">
    <property type="match status" value="1"/>
</dbReference>
<keyword evidence="2 5" id="KW-0489">Methyltransferase</keyword>
<comment type="similarity">
    <text evidence="1">Belongs to the class IV-like SAM-binding methyltransferase superfamily. RNA methyltransferase TrmH family.</text>
</comment>
<gene>
    <name evidence="5" type="ORF">SpAn4DRAFT_0440</name>
</gene>
<dbReference type="Proteomes" id="UP000049855">
    <property type="component" value="Unassembled WGS sequence"/>
</dbReference>
<feature type="domain" description="RNA 2-O ribose methyltransferase substrate binding" evidence="4">
    <location>
        <begin position="32"/>
        <end position="109"/>
    </location>
</feature>
<dbReference type="InterPro" id="IPR051259">
    <property type="entry name" value="rRNA_Methyltransferase"/>
</dbReference>
<dbReference type="Pfam" id="PF22435">
    <property type="entry name" value="MRM3-like_sub_bind"/>
    <property type="match status" value="1"/>
</dbReference>
<keyword evidence="3 5" id="KW-0808">Transferase</keyword>
<reference evidence="6" key="1">
    <citation type="submission" date="2015-03" db="EMBL/GenBank/DDBJ databases">
        <authorList>
            <person name="Nijsse Bart"/>
        </authorList>
    </citation>
    <scope>NUCLEOTIDE SEQUENCE [LARGE SCALE GENOMIC DNA]</scope>
</reference>
<dbReference type="CDD" id="cd18095">
    <property type="entry name" value="SpoU-like_rRNA-MTase"/>
    <property type="match status" value="1"/>
</dbReference>
<dbReference type="EC" id="2.1.1.-" evidence="5"/>
<dbReference type="SUPFAM" id="SSF55315">
    <property type="entry name" value="L30e-like"/>
    <property type="match status" value="1"/>
</dbReference>
<name>A0A0U1L2T5_9FIRM</name>
<evidence type="ECO:0000259" key="4">
    <source>
        <dbReference type="SMART" id="SM00967"/>
    </source>
</evidence>
<evidence type="ECO:0000256" key="3">
    <source>
        <dbReference type="ARBA" id="ARBA00022679"/>
    </source>
</evidence>
<dbReference type="RefSeq" id="WP_021169980.1">
    <property type="nucleotide sequence ID" value="NZ_CTRP01000014.1"/>
</dbReference>
<evidence type="ECO:0000313" key="5">
    <source>
        <dbReference type="EMBL" id="CQR73978.1"/>
    </source>
</evidence>
<dbReference type="InterPro" id="IPR029028">
    <property type="entry name" value="Alpha/beta_knot_MTases"/>
</dbReference>
<accession>A0A0U1L2T5</accession>
<dbReference type="Pfam" id="PF00588">
    <property type="entry name" value="SpoU_methylase"/>
    <property type="match status" value="1"/>
</dbReference>